<evidence type="ECO:0000313" key="5">
    <source>
        <dbReference type="Proteomes" id="UP000179627"/>
    </source>
</evidence>
<keyword evidence="1 4" id="KW-0808">Transferase</keyword>
<dbReference type="SUPFAM" id="SSF55729">
    <property type="entry name" value="Acyl-CoA N-acyltransferases (Nat)"/>
    <property type="match status" value="1"/>
</dbReference>
<dbReference type="InterPro" id="IPR016181">
    <property type="entry name" value="Acyl_CoA_acyltransferase"/>
</dbReference>
<comment type="caution">
    <text evidence="4">The sequence shown here is derived from an EMBL/GenBank/DDBJ whole genome shotgun (WGS) entry which is preliminary data.</text>
</comment>
<evidence type="ECO:0000256" key="2">
    <source>
        <dbReference type="ARBA" id="ARBA00023315"/>
    </source>
</evidence>
<dbReference type="Proteomes" id="UP000179627">
    <property type="component" value="Unassembled WGS sequence"/>
</dbReference>
<keyword evidence="5" id="KW-1185">Reference proteome</keyword>
<name>A0A1S1QFC8_9ACTN</name>
<dbReference type="Pfam" id="PF13420">
    <property type="entry name" value="Acetyltransf_4"/>
    <property type="match status" value="1"/>
</dbReference>
<dbReference type="PANTHER" id="PTHR43072:SF23">
    <property type="entry name" value="UPF0039 PROTEIN C11D3.02C"/>
    <property type="match status" value="1"/>
</dbReference>
<dbReference type="PANTHER" id="PTHR43072">
    <property type="entry name" value="N-ACETYLTRANSFERASE"/>
    <property type="match status" value="1"/>
</dbReference>
<dbReference type="Gene3D" id="3.40.630.30">
    <property type="match status" value="1"/>
</dbReference>
<protein>
    <submittedName>
        <fullName evidence="4">Acetyltransferase</fullName>
    </submittedName>
</protein>
<sequence>MAVRSASGRADAAIIQSIYRPWVERTAASFEEVTPSVEDILARMETRPRLPWLIVEVDREAAGYAYASRHAPRTAYRWSADVSVYLKAEHRGRGLGRVLYERLIPEVRALGYVSLFAGITQPNPASVALHTALGFQLIGIHPNTGHKFGRWHDVGWYVQSPPNPPQSPVEPRDWASTI</sequence>
<feature type="domain" description="N-acetyltransferase" evidence="3">
    <location>
        <begin position="1"/>
        <end position="163"/>
    </location>
</feature>
<accession>A0A1S1QFC8</accession>
<dbReference type="CDD" id="cd04301">
    <property type="entry name" value="NAT_SF"/>
    <property type="match status" value="1"/>
</dbReference>
<dbReference type="PROSITE" id="PS51186">
    <property type="entry name" value="GNAT"/>
    <property type="match status" value="1"/>
</dbReference>
<proteinExistence type="predicted"/>
<organism evidence="4 5">
    <name type="scientific">Parafrankia colletiae</name>
    <dbReference type="NCBI Taxonomy" id="573497"/>
    <lineage>
        <taxon>Bacteria</taxon>
        <taxon>Bacillati</taxon>
        <taxon>Actinomycetota</taxon>
        <taxon>Actinomycetes</taxon>
        <taxon>Frankiales</taxon>
        <taxon>Frankiaceae</taxon>
        <taxon>Parafrankia</taxon>
    </lineage>
</organism>
<gene>
    <name evidence="4" type="ORF">CC117_27110</name>
</gene>
<reference evidence="5" key="1">
    <citation type="submission" date="2016-07" db="EMBL/GenBank/DDBJ databases">
        <title>Sequence Frankia sp. strain CcI1.17.</title>
        <authorList>
            <person name="Ghodhbane-Gtari F."/>
            <person name="Swanson E."/>
            <person name="Gueddou A."/>
            <person name="Morris K."/>
            <person name="Hezbri K."/>
            <person name="Ktari A."/>
            <person name="Nouioui I."/>
            <person name="Abebe-Akele F."/>
            <person name="Simpson S."/>
            <person name="Thomas K."/>
            <person name="Gtari M."/>
            <person name="Tisa L.S."/>
            <person name="Hurst S."/>
        </authorList>
    </citation>
    <scope>NUCLEOTIDE SEQUENCE [LARGE SCALE GENOMIC DNA]</scope>
    <source>
        <strain evidence="5">Cc1.17</strain>
    </source>
</reference>
<dbReference type="GO" id="GO:0016747">
    <property type="term" value="F:acyltransferase activity, transferring groups other than amino-acyl groups"/>
    <property type="evidence" value="ECO:0007669"/>
    <property type="project" value="InterPro"/>
</dbReference>
<dbReference type="EMBL" id="MBLM01000148">
    <property type="protein sequence ID" value="OHV30984.1"/>
    <property type="molecule type" value="Genomic_DNA"/>
</dbReference>
<dbReference type="InterPro" id="IPR000182">
    <property type="entry name" value="GNAT_dom"/>
</dbReference>
<evidence type="ECO:0000259" key="3">
    <source>
        <dbReference type="PROSITE" id="PS51186"/>
    </source>
</evidence>
<keyword evidence="2" id="KW-0012">Acyltransferase</keyword>
<evidence type="ECO:0000256" key="1">
    <source>
        <dbReference type="ARBA" id="ARBA00022679"/>
    </source>
</evidence>
<dbReference type="AlphaFoldDB" id="A0A1S1QFC8"/>
<evidence type="ECO:0000313" key="4">
    <source>
        <dbReference type="EMBL" id="OHV30984.1"/>
    </source>
</evidence>